<evidence type="ECO:0000313" key="3">
    <source>
        <dbReference type="EMBL" id="KAF9491227.1"/>
    </source>
</evidence>
<dbReference type="EMBL" id="MU154624">
    <property type="protein sequence ID" value="KAF9491227.1"/>
    <property type="molecule type" value="Genomic_DNA"/>
</dbReference>
<accession>A0A9P6D4W7</accession>
<protein>
    <recommendedName>
        <fullName evidence="2">Retrotransposon gag domain-containing protein</fullName>
    </recommendedName>
</protein>
<reference evidence="3" key="1">
    <citation type="submission" date="2020-11" db="EMBL/GenBank/DDBJ databases">
        <authorList>
            <consortium name="DOE Joint Genome Institute"/>
            <person name="Ahrendt S."/>
            <person name="Riley R."/>
            <person name="Andreopoulos W."/>
            <person name="Labutti K."/>
            <person name="Pangilinan J."/>
            <person name="Ruiz-Duenas F.J."/>
            <person name="Barrasa J.M."/>
            <person name="Sanchez-Garcia M."/>
            <person name="Camarero S."/>
            <person name="Miyauchi S."/>
            <person name="Serrano A."/>
            <person name="Linde D."/>
            <person name="Babiker R."/>
            <person name="Drula E."/>
            <person name="Ayuso-Fernandez I."/>
            <person name="Pacheco R."/>
            <person name="Padilla G."/>
            <person name="Ferreira P."/>
            <person name="Barriuso J."/>
            <person name="Kellner H."/>
            <person name="Castanera R."/>
            <person name="Alfaro M."/>
            <person name="Ramirez L."/>
            <person name="Pisabarro A.G."/>
            <person name="Kuo A."/>
            <person name="Tritt A."/>
            <person name="Lipzen A."/>
            <person name="He G."/>
            <person name="Yan M."/>
            <person name="Ng V."/>
            <person name="Cullen D."/>
            <person name="Martin F."/>
            <person name="Rosso M.-N."/>
            <person name="Henrissat B."/>
            <person name="Hibbett D."/>
            <person name="Martinez A.T."/>
            <person name="Grigoriev I.V."/>
        </authorList>
    </citation>
    <scope>NUCLEOTIDE SEQUENCE</scope>
    <source>
        <strain evidence="3">ATCC 90797</strain>
    </source>
</reference>
<evidence type="ECO:0000256" key="1">
    <source>
        <dbReference type="SAM" id="MobiDB-lite"/>
    </source>
</evidence>
<feature type="non-terminal residue" evidence="3">
    <location>
        <position position="1"/>
    </location>
</feature>
<sequence length="220" mass="25327">LLRPTPPMKYNGEPDLFAYTRFVTESELYLKEGQVAKEHQVRKLSSFLGGEAYRFYLQQVASNLNRWSLKRFYRALMDECFPSDMVDQMRVEIDNFKQGSRSVKEFALALQQKLDVVSTIGKQERVSKLWKGFHPHIQASLIKDRLNANTSTWKQVVEQAQIIEVVNATLQAYRSKQGRSNEPGDQGNRQCSQNGKRATGFRNDQRDGKERTKGQPRGPP</sequence>
<organism evidence="3 4">
    <name type="scientific">Pleurotus eryngii</name>
    <name type="common">Boletus of the steppes</name>
    <dbReference type="NCBI Taxonomy" id="5323"/>
    <lineage>
        <taxon>Eukaryota</taxon>
        <taxon>Fungi</taxon>
        <taxon>Dikarya</taxon>
        <taxon>Basidiomycota</taxon>
        <taxon>Agaricomycotina</taxon>
        <taxon>Agaricomycetes</taxon>
        <taxon>Agaricomycetidae</taxon>
        <taxon>Agaricales</taxon>
        <taxon>Pleurotineae</taxon>
        <taxon>Pleurotaceae</taxon>
        <taxon>Pleurotus</taxon>
    </lineage>
</organism>
<feature type="compositionally biased region" description="Polar residues" evidence="1">
    <location>
        <begin position="187"/>
        <end position="196"/>
    </location>
</feature>
<feature type="compositionally biased region" description="Basic and acidic residues" evidence="1">
    <location>
        <begin position="203"/>
        <end position="213"/>
    </location>
</feature>
<proteinExistence type="predicted"/>
<keyword evidence="4" id="KW-1185">Reference proteome</keyword>
<dbReference type="Pfam" id="PF03732">
    <property type="entry name" value="Retrotrans_gag"/>
    <property type="match status" value="1"/>
</dbReference>
<dbReference type="InterPro" id="IPR005162">
    <property type="entry name" value="Retrotrans_gag_dom"/>
</dbReference>
<feature type="domain" description="Retrotransposon gag" evidence="2">
    <location>
        <begin position="45"/>
        <end position="133"/>
    </location>
</feature>
<name>A0A9P6D4W7_PLEER</name>
<gene>
    <name evidence="3" type="ORF">BDN71DRAFT_1398693</name>
</gene>
<evidence type="ECO:0000313" key="4">
    <source>
        <dbReference type="Proteomes" id="UP000807025"/>
    </source>
</evidence>
<dbReference type="Proteomes" id="UP000807025">
    <property type="component" value="Unassembled WGS sequence"/>
</dbReference>
<dbReference type="OrthoDB" id="3267748at2759"/>
<evidence type="ECO:0000259" key="2">
    <source>
        <dbReference type="Pfam" id="PF03732"/>
    </source>
</evidence>
<comment type="caution">
    <text evidence="3">The sequence shown here is derived from an EMBL/GenBank/DDBJ whole genome shotgun (WGS) entry which is preliminary data.</text>
</comment>
<feature type="region of interest" description="Disordered" evidence="1">
    <location>
        <begin position="174"/>
        <end position="220"/>
    </location>
</feature>
<dbReference type="AlphaFoldDB" id="A0A9P6D4W7"/>